<reference evidence="1 2" key="1">
    <citation type="journal article" date="2023" name="Hortic Res">
        <title>Pangenome of water caltrop reveals structural variations and asymmetric subgenome divergence after allopolyploidization.</title>
        <authorList>
            <person name="Zhang X."/>
            <person name="Chen Y."/>
            <person name="Wang L."/>
            <person name="Yuan Y."/>
            <person name="Fang M."/>
            <person name="Shi L."/>
            <person name="Lu R."/>
            <person name="Comes H.P."/>
            <person name="Ma Y."/>
            <person name="Chen Y."/>
            <person name="Huang G."/>
            <person name="Zhou Y."/>
            <person name="Zheng Z."/>
            <person name="Qiu Y."/>
        </authorList>
    </citation>
    <scope>NUCLEOTIDE SEQUENCE [LARGE SCALE GENOMIC DNA]</scope>
    <source>
        <tissue evidence="1">Roots</tissue>
    </source>
</reference>
<sequence>MGLQLDALAKLNALFTSHNLTHLLAGLIWPFLIKLSLGTRLVRETYLDLVDSSNLLFFQLRQTAIEAEHIQPSGSDGATSSTNAVAVGSNFTAAGGTTVRWERALRLVYRSMTRARWLMPTLVEDEDSLDALSMIAL</sequence>
<organism evidence="1 2">
    <name type="scientific">Trapa incisa</name>
    <dbReference type="NCBI Taxonomy" id="236973"/>
    <lineage>
        <taxon>Eukaryota</taxon>
        <taxon>Viridiplantae</taxon>
        <taxon>Streptophyta</taxon>
        <taxon>Embryophyta</taxon>
        <taxon>Tracheophyta</taxon>
        <taxon>Spermatophyta</taxon>
        <taxon>Magnoliopsida</taxon>
        <taxon>eudicotyledons</taxon>
        <taxon>Gunneridae</taxon>
        <taxon>Pentapetalae</taxon>
        <taxon>rosids</taxon>
        <taxon>malvids</taxon>
        <taxon>Myrtales</taxon>
        <taxon>Lythraceae</taxon>
        <taxon>Trapa</taxon>
    </lineage>
</organism>
<comment type="caution">
    <text evidence="1">The sequence shown here is derived from an EMBL/GenBank/DDBJ whole genome shotgun (WGS) entry which is preliminary data.</text>
</comment>
<gene>
    <name evidence="1" type="ORF">SAY87_024399</name>
</gene>
<dbReference type="Proteomes" id="UP001345219">
    <property type="component" value="Chromosome 19"/>
</dbReference>
<name>A0AAN7J8N1_9MYRT</name>
<dbReference type="AlphaFoldDB" id="A0AAN7J8N1"/>
<protein>
    <submittedName>
        <fullName evidence="1">Uncharacterized protein</fullName>
    </submittedName>
</protein>
<evidence type="ECO:0000313" key="1">
    <source>
        <dbReference type="EMBL" id="KAK4740811.1"/>
    </source>
</evidence>
<dbReference type="PANTHER" id="PTHR38925:SF1">
    <property type="entry name" value="PROTEIN, PUTATIVE-RELATED"/>
    <property type="match status" value="1"/>
</dbReference>
<dbReference type="PANTHER" id="PTHR38925">
    <property type="entry name" value="PROTEIN, PUTATIVE-RELATED"/>
    <property type="match status" value="1"/>
</dbReference>
<proteinExistence type="predicted"/>
<keyword evidence="2" id="KW-1185">Reference proteome</keyword>
<accession>A0AAN7J8N1</accession>
<evidence type="ECO:0000313" key="2">
    <source>
        <dbReference type="Proteomes" id="UP001345219"/>
    </source>
</evidence>
<dbReference type="EMBL" id="JAXIOK010000024">
    <property type="protein sequence ID" value="KAK4740811.1"/>
    <property type="molecule type" value="Genomic_DNA"/>
</dbReference>